<keyword evidence="3" id="KW-0677">Repeat</keyword>
<evidence type="ECO:0000256" key="1">
    <source>
        <dbReference type="ARBA" id="ARBA00022669"/>
    </source>
</evidence>
<feature type="domain" description="Chitin-binding type-2" evidence="8">
    <location>
        <begin position="501"/>
        <end position="558"/>
    </location>
</feature>
<feature type="signal peptide" evidence="7">
    <location>
        <begin position="1"/>
        <end position="24"/>
    </location>
</feature>
<dbReference type="AlphaFoldDB" id="A0A182W0S7"/>
<evidence type="ECO:0000256" key="2">
    <source>
        <dbReference type="ARBA" id="ARBA00022729"/>
    </source>
</evidence>
<dbReference type="STRING" id="112268.A0A182W0S7"/>
<dbReference type="Gene3D" id="2.170.140.10">
    <property type="entry name" value="Chitin binding domain"/>
    <property type="match status" value="3"/>
</dbReference>
<feature type="region of interest" description="Disordered" evidence="6">
    <location>
        <begin position="82"/>
        <end position="494"/>
    </location>
</feature>
<evidence type="ECO:0000256" key="5">
    <source>
        <dbReference type="ARBA" id="ARBA00023180"/>
    </source>
</evidence>
<dbReference type="SMART" id="SM00494">
    <property type="entry name" value="ChtBD2"/>
    <property type="match status" value="3"/>
</dbReference>
<feature type="compositionally biased region" description="Acidic residues" evidence="6">
    <location>
        <begin position="339"/>
        <end position="348"/>
    </location>
</feature>
<dbReference type="PANTHER" id="PTHR23301">
    <property type="entry name" value="CHITIN BINDING PERITROPHIN-A"/>
    <property type="match status" value="1"/>
</dbReference>
<dbReference type="Proteomes" id="UP000075920">
    <property type="component" value="Unassembled WGS sequence"/>
</dbReference>
<feature type="domain" description="Chitin-binding type-2" evidence="8">
    <location>
        <begin position="664"/>
        <end position="722"/>
    </location>
</feature>
<dbReference type="VEuPathDB" id="VectorBase:AMIN003936"/>
<evidence type="ECO:0000313" key="10">
    <source>
        <dbReference type="Proteomes" id="UP000075920"/>
    </source>
</evidence>
<feature type="compositionally biased region" description="Polar residues" evidence="6">
    <location>
        <begin position="249"/>
        <end position="268"/>
    </location>
</feature>
<evidence type="ECO:0000256" key="6">
    <source>
        <dbReference type="SAM" id="MobiDB-lite"/>
    </source>
</evidence>
<evidence type="ECO:0000313" key="9">
    <source>
        <dbReference type="EnsemblMetazoa" id="AMIN003936-PA"/>
    </source>
</evidence>
<sequence length="722" mass="76574">MDFVFRVFFLQFLIFGLLVSHVRPQTGGTDCHGKDYLCLDDVRFQLCVDYGDGKPTTVTDEVQVCPQGTFCSNSGHFECDSFTPPSTTAEPHVNVDESATAQPENEENATDAPAVPEETDAPENNPATEGTNDDSTPANPEGSLEPVEEEGTTVVDASEPESSTATVEAEANEVPEEEAAVPSEGTELPEQSETTVPSETVPEQPTEESAPSTSVPEEETVETSSQSTNPETEETPAETAAPVEPEVTNSPAPQESTTVAQETETASVATDAPEVEVSEQTESVVTTEPESETVEQSSTDASEVVTTEESLPSEQSTESVTSESEVSQDSSTVAASEAPEQEETEVPADDNSVAPETTAVPEAGEQEGSEVQPTEPSAVPEVSESTAEPSDEPEVSESTGTSSEPTTESETADTTLAPEAPESSSVSSEPSETTASVTESESTSTASSAPSDEDSSSSNTGESGSNEGSTSQDSTEAPSAESGAESNEGNAAVPQAPGSGPFVCSAAGRFADPTDCHKYYVCFWLPFGLYSIEQNCLTGYAYNPTLERCTADQSVCFPGQFTCMGPGRFPDATDPTQYFWCVWNMFGGYLQYKMQCPMGQVFNPFRGRCAFVVAGTRSLPLDELEDGELVAAEESTTTDSVVVEPTQPAEPVAPVEDQPKLKVKFQCLEEGTFADPNNCSRYFVCTLKKLDKFKKSKFKCATGERFDPLMGVCVPDVDALCE</sequence>
<reference evidence="9" key="2">
    <citation type="submission" date="2020-05" db="UniProtKB">
        <authorList>
            <consortium name="EnsemblMetazoa"/>
        </authorList>
    </citation>
    <scope>IDENTIFICATION</scope>
    <source>
        <strain evidence="9">MINIMUS1</strain>
    </source>
</reference>
<accession>A0A182W0S7</accession>
<dbReference type="InterPro" id="IPR036508">
    <property type="entry name" value="Chitin-bd_dom_sf"/>
</dbReference>
<feature type="compositionally biased region" description="Low complexity" evidence="6">
    <location>
        <begin position="313"/>
        <end position="333"/>
    </location>
</feature>
<feature type="compositionally biased region" description="Polar residues" evidence="6">
    <location>
        <begin position="125"/>
        <end position="138"/>
    </location>
</feature>
<evidence type="ECO:0000256" key="3">
    <source>
        <dbReference type="ARBA" id="ARBA00022737"/>
    </source>
</evidence>
<dbReference type="InterPro" id="IPR002557">
    <property type="entry name" value="Chitin-bd_dom"/>
</dbReference>
<feature type="chain" id="PRO_5008140646" description="Chitin-binding type-2 domain-containing protein" evidence="7">
    <location>
        <begin position="25"/>
        <end position="722"/>
    </location>
</feature>
<keyword evidence="2 7" id="KW-0732">Signal</keyword>
<feature type="compositionally biased region" description="Polar residues" evidence="6">
    <location>
        <begin position="189"/>
        <end position="210"/>
    </location>
</feature>
<evidence type="ECO:0000259" key="8">
    <source>
        <dbReference type="PROSITE" id="PS50940"/>
    </source>
</evidence>
<feature type="compositionally biased region" description="Low complexity" evidence="6">
    <location>
        <begin position="396"/>
        <end position="409"/>
    </location>
</feature>
<dbReference type="GO" id="GO:0005576">
    <property type="term" value="C:extracellular region"/>
    <property type="evidence" value="ECO:0007669"/>
    <property type="project" value="InterPro"/>
</dbReference>
<reference evidence="10" key="1">
    <citation type="submission" date="2013-03" db="EMBL/GenBank/DDBJ databases">
        <title>The Genome Sequence of Anopheles minimus MINIMUS1.</title>
        <authorList>
            <consortium name="The Broad Institute Genomics Platform"/>
            <person name="Neafsey D.E."/>
            <person name="Walton C."/>
            <person name="Walker B."/>
            <person name="Young S.K."/>
            <person name="Zeng Q."/>
            <person name="Gargeya S."/>
            <person name="Fitzgerald M."/>
            <person name="Haas B."/>
            <person name="Abouelleil A."/>
            <person name="Allen A.W."/>
            <person name="Alvarado L."/>
            <person name="Arachchi H.M."/>
            <person name="Berlin A.M."/>
            <person name="Chapman S.B."/>
            <person name="Gainer-Dewar J."/>
            <person name="Goldberg J."/>
            <person name="Griggs A."/>
            <person name="Gujja S."/>
            <person name="Hansen M."/>
            <person name="Howarth C."/>
            <person name="Imamovic A."/>
            <person name="Ireland A."/>
            <person name="Larimer J."/>
            <person name="McCowan C."/>
            <person name="Murphy C."/>
            <person name="Pearson M."/>
            <person name="Poon T.W."/>
            <person name="Priest M."/>
            <person name="Roberts A."/>
            <person name="Saif S."/>
            <person name="Shea T."/>
            <person name="Sisk P."/>
            <person name="Sykes S."/>
            <person name="Wortman J."/>
            <person name="Nusbaum C."/>
            <person name="Birren B."/>
        </authorList>
    </citation>
    <scope>NUCLEOTIDE SEQUENCE [LARGE SCALE GENOMIC DNA]</scope>
    <source>
        <strain evidence="10">MINIMUS1</strain>
    </source>
</reference>
<keyword evidence="1" id="KW-0147">Chitin-binding</keyword>
<feature type="compositionally biased region" description="Low complexity" evidence="6">
    <location>
        <begin position="280"/>
        <end position="299"/>
    </location>
</feature>
<name>A0A182W0S7_9DIPT</name>
<evidence type="ECO:0000256" key="7">
    <source>
        <dbReference type="SAM" id="SignalP"/>
    </source>
</evidence>
<keyword evidence="5" id="KW-0325">Glycoprotein</keyword>
<dbReference type="GO" id="GO:0008061">
    <property type="term" value="F:chitin binding"/>
    <property type="evidence" value="ECO:0007669"/>
    <property type="project" value="UniProtKB-KW"/>
</dbReference>
<proteinExistence type="predicted"/>
<feature type="compositionally biased region" description="Polar residues" evidence="6">
    <location>
        <begin position="300"/>
        <end position="312"/>
    </location>
</feature>
<protein>
    <recommendedName>
        <fullName evidence="8">Chitin-binding type-2 domain-containing protein</fullName>
    </recommendedName>
</protein>
<feature type="compositionally biased region" description="Acidic residues" evidence="6">
    <location>
        <begin position="170"/>
        <end position="179"/>
    </location>
</feature>
<feature type="compositionally biased region" description="Low complexity" evidence="6">
    <location>
        <begin position="160"/>
        <end position="169"/>
    </location>
</feature>
<dbReference type="InterPro" id="IPR051940">
    <property type="entry name" value="Chitin_bind-dev_reg"/>
</dbReference>
<dbReference type="Pfam" id="PF01607">
    <property type="entry name" value="CBM_14"/>
    <property type="match status" value="2"/>
</dbReference>
<keyword evidence="4" id="KW-1015">Disulfide bond</keyword>
<dbReference type="EnsemblMetazoa" id="AMIN003936-RA">
    <property type="protein sequence ID" value="AMIN003936-PA"/>
    <property type="gene ID" value="AMIN003936"/>
</dbReference>
<dbReference type="PROSITE" id="PS50940">
    <property type="entry name" value="CHIT_BIND_II"/>
    <property type="match status" value="2"/>
</dbReference>
<dbReference type="PANTHER" id="PTHR23301:SF106">
    <property type="entry name" value="CHITIN-BINDING TYPE-2 DOMAIN-CONTAINING PROTEIN-RELATED"/>
    <property type="match status" value="1"/>
</dbReference>
<organism evidence="9 10">
    <name type="scientific">Anopheles minimus</name>
    <dbReference type="NCBI Taxonomy" id="112268"/>
    <lineage>
        <taxon>Eukaryota</taxon>
        <taxon>Metazoa</taxon>
        <taxon>Ecdysozoa</taxon>
        <taxon>Arthropoda</taxon>
        <taxon>Hexapoda</taxon>
        <taxon>Insecta</taxon>
        <taxon>Pterygota</taxon>
        <taxon>Neoptera</taxon>
        <taxon>Endopterygota</taxon>
        <taxon>Diptera</taxon>
        <taxon>Nematocera</taxon>
        <taxon>Culicoidea</taxon>
        <taxon>Culicidae</taxon>
        <taxon>Anophelinae</taxon>
        <taxon>Anopheles</taxon>
    </lineage>
</organism>
<feature type="compositionally biased region" description="Low complexity" evidence="6">
    <location>
        <begin position="418"/>
        <end position="471"/>
    </location>
</feature>
<evidence type="ECO:0000256" key="4">
    <source>
        <dbReference type="ARBA" id="ARBA00023157"/>
    </source>
</evidence>
<dbReference type="SUPFAM" id="SSF57625">
    <property type="entry name" value="Invertebrate chitin-binding proteins"/>
    <property type="match status" value="3"/>
</dbReference>
<feature type="compositionally biased region" description="Low complexity" evidence="6">
    <location>
        <begin position="237"/>
        <end position="248"/>
    </location>
</feature>
<keyword evidence="10" id="KW-1185">Reference proteome</keyword>